<dbReference type="AlphaFoldDB" id="A0A4Y1S153"/>
<keyword evidence="1" id="KW-0378">Hydrolase</keyword>
<evidence type="ECO:0000313" key="1">
    <source>
        <dbReference type="EMBL" id="BBH09756.1"/>
    </source>
</evidence>
<reference evidence="1" key="1">
    <citation type="journal article" date="2019" name="Science">
        <title>Mutation of a bHLH transcription factor allowed almond domestication.</title>
        <authorList>
            <person name="Sanchez-Perez R."/>
            <person name="Pavan S."/>
            <person name="Mazzeo R."/>
            <person name="Moldovan C."/>
            <person name="Aiese Cigliano R."/>
            <person name="Del Cueto J."/>
            <person name="Ricciardi F."/>
            <person name="Lotti C."/>
            <person name="Ricciardi L."/>
            <person name="Dicenta F."/>
            <person name="Lopez-Marques R.L."/>
            <person name="Lindberg Moller B."/>
        </authorList>
    </citation>
    <scope>NUCLEOTIDE SEQUENCE</scope>
</reference>
<dbReference type="PANTHER" id="PTHR34953:SF1">
    <property type="entry name" value="ALPHA_BETA HYDROLASE RELATED PROTEIN"/>
    <property type="match status" value="1"/>
</dbReference>
<dbReference type="PANTHER" id="PTHR34953">
    <property type="entry name" value="ALPHA/BETA HYDROLASE RELATED PROTEIN"/>
    <property type="match status" value="1"/>
</dbReference>
<proteinExistence type="predicted"/>
<gene>
    <name evidence="1" type="ORF">Prudu_022346</name>
</gene>
<dbReference type="EMBL" id="AP019304">
    <property type="protein sequence ID" value="BBH09756.1"/>
    <property type="molecule type" value="Genomic_DNA"/>
</dbReference>
<sequence>MVLAVGHIVVAYRTSCRERRKLWVYKIDIEAVG</sequence>
<accession>A0A4Y1S153</accession>
<organism evidence="1">
    <name type="scientific">Prunus dulcis</name>
    <name type="common">Almond</name>
    <name type="synonym">Amygdalus dulcis</name>
    <dbReference type="NCBI Taxonomy" id="3755"/>
    <lineage>
        <taxon>Eukaryota</taxon>
        <taxon>Viridiplantae</taxon>
        <taxon>Streptophyta</taxon>
        <taxon>Embryophyta</taxon>
        <taxon>Tracheophyta</taxon>
        <taxon>Spermatophyta</taxon>
        <taxon>Magnoliopsida</taxon>
        <taxon>eudicotyledons</taxon>
        <taxon>Gunneridae</taxon>
        <taxon>Pentapetalae</taxon>
        <taxon>rosids</taxon>
        <taxon>fabids</taxon>
        <taxon>Rosales</taxon>
        <taxon>Rosaceae</taxon>
        <taxon>Amygdaloideae</taxon>
        <taxon>Amygdaleae</taxon>
        <taxon>Prunus</taxon>
    </lineage>
</organism>
<protein>
    <submittedName>
        <fullName evidence="1">Alpha/beta-Hydrolases superfamily protein</fullName>
    </submittedName>
</protein>
<name>A0A4Y1S153_PRUDU</name>
<dbReference type="GO" id="GO:0016787">
    <property type="term" value="F:hydrolase activity"/>
    <property type="evidence" value="ECO:0007669"/>
    <property type="project" value="UniProtKB-KW"/>
</dbReference>